<reference evidence="2 3" key="1">
    <citation type="journal article" date="2014" name="PLoS Genet.">
        <title>Analysis of the Phlebiopsis gigantea genome, transcriptome and secretome provides insight into its pioneer colonization strategies of wood.</title>
        <authorList>
            <person name="Hori C."/>
            <person name="Ishida T."/>
            <person name="Igarashi K."/>
            <person name="Samejima M."/>
            <person name="Suzuki H."/>
            <person name="Master E."/>
            <person name="Ferreira P."/>
            <person name="Ruiz-Duenas F.J."/>
            <person name="Held B."/>
            <person name="Canessa P."/>
            <person name="Larrondo L.F."/>
            <person name="Schmoll M."/>
            <person name="Druzhinina I.S."/>
            <person name="Kubicek C.P."/>
            <person name="Gaskell J.A."/>
            <person name="Kersten P."/>
            <person name="St John F."/>
            <person name="Glasner J."/>
            <person name="Sabat G."/>
            <person name="Splinter BonDurant S."/>
            <person name="Syed K."/>
            <person name="Yadav J."/>
            <person name="Mgbeahuruike A.C."/>
            <person name="Kovalchuk A."/>
            <person name="Asiegbu F.O."/>
            <person name="Lackner G."/>
            <person name="Hoffmeister D."/>
            <person name="Rencoret J."/>
            <person name="Gutierrez A."/>
            <person name="Sun H."/>
            <person name="Lindquist E."/>
            <person name="Barry K."/>
            <person name="Riley R."/>
            <person name="Grigoriev I.V."/>
            <person name="Henrissat B."/>
            <person name="Kues U."/>
            <person name="Berka R.M."/>
            <person name="Martinez A.T."/>
            <person name="Covert S.F."/>
            <person name="Blanchette R.A."/>
            <person name="Cullen D."/>
        </authorList>
    </citation>
    <scope>NUCLEOTIDE SEQUENCE [LARGE SCALE GENOMIC DNA]</scope>
    <source>
        <strain evidence="2 3">11061_1 CR5-6</strain>
    </source>
</reference>
<evidence type="ECO:0000313" key="2">
    <source>
        <dbReference type="EMBL" id="KIP07913.1"/>
    </source>
</evidence>
<dbReference type="OrthoDB" id="1879366at2759"/>
<organism evidence="2 3">
    <name type="scientific">Phlebiopsis gigantea (strain 11061_1 CR5-6)</name>
    <name type="common">White-rot fungus</name>
    <name type="synonym">Peniophora gigantea</name>
    <dbReference type="NCBI Taxonomy" id="745531"/>
    <lineage>
        <taxon>Eukaryota</taxon>
        <taxon>Fungi</taxon>
        <taxon>Dikarya</taxon>
        <taxon>Basidiomycota</taxon>
        <taxon>Agaricomycotina</taxon>
        <taxon>Agaricomycetes</taxon>
        <taxon>Polyporales</taxon>
        <taxon>Phanerochaetaceae</taxon>
        <taxon>Phlebiopsis</taxon>
    </lineage>
</organism>
<proteinExistence type="predicted"/>
<dbReference type="EMBL" id="KN840488">
    <property type="protein sequence ID" value="KIP07913.1"/>
    <property type="molecule type" value="Genomic_DNA"/>
</dbReference>
<evidence type="ECO:0000256" key="1">
    <source>
        <dbReference type="SAM" id="MobiDB-lite"/>
    </source>
</evidence>
<sequence>MPEDVKKLGAAPVVDTNDKNFAQPLANKLGLIVTTMNATPSLPISKTSLLHAFDLVHNGAYIGGPHVGSNEEYPRNAAARGGEGCEAVDLEAADEGHRERD</sequence>
<name>A0A0C3PMN5_PHLG1</name>
<protein>
    <submittedName>
        <fullName evidence="2">Uncharacterized protein</fullName>
    </submittedName>
</protein>
<accession>A0A0C3PMN5</accession>
<gene>
    <name evidence="2" type="ORF">PHLGIDRAFT_117681</name>
</gene>
<dbReference type="HOGENOM" id="CLU_2292692_0_0_1"/>
<dbReference type="AlphaFoldDB" id="A0A0C3PMN5"/>
<keyword evidence="3" id="KW-1185">Reference proteome</keyword>
<dbReference type="Proteomes" id="UP000053257">
    <property type="component" value="Unassembled WGS sequence"/>
</dbReference>
<evidence type="ECO:0000313" key="3">
    <source>
        <dbReference type="Proteomes" id="UP000053257"/>
    </source>
</evidence>
<feature type="region of interest" description="Disordered" evidence="1">
    <location>
        <begin position="75"/>
        <end position="101"/>
    </location>
</feature>